<dbReference type="AlphaFoldDB" id="A0A4R6JEH7"/>
<sequence>MTSRVNGSAVLAVVAIASVLTGVNGLTDRQQATSADQSMLQPAKRAEIPLAPGWRWEGSRTFTCRCWVRGIGASGRSGQVHRVHVGAQADSARPGGATFAMLVECPTPAPVVRHLAPSLEFTGERPEVIRYPDGWTKETRRIGSLLITVTSGDDALREKIFASADVIPEIDGNGCDPVPALARDEVVRPPSQGGLVSVGPVHSVSVCRYSTWTSPTPTRHLTARLLSDPVSGCSVCSTETGVEGDASMAFDRIRRPGVCGRRGRHDRGECSGQR</sequence>
<dbReference type="EMBL" id="SNWQ01000027">
    <property type="protein sequence ID" value="TDO34310.1"/>
    <property type="molecule type" value="Genomic_DNA"/>
</dbReference>
<protein>
    <submittedName>
        <fullName evidence="1">Uncharacterized protein</fullName>
    </submittedName>
</protein>
<dbReference type="OrthoDB" id="3294467at2"/>
<evidence type="ECO:0000313" key="2">
    <source>
        <dbReference type="Proteomes" id="UP000295388"/>
    </source>
</evidence>
<comment type="caution">
    <text evidence="1">The sequence shown here is derived from an EMBL/GenBank/DDBJ whole genome shotgun (WGS) entry which is preliminary data.</text>
</comment>
<accession>A0A4R6JEH7</accession>
<evidence type="ECO:0000313" key="1">
    <source>
        <dbReference type="EMBL" id="TDO34310.1"/>
    </source>
</evidence>
<organism evidence="1 2">
    <name type="scientific">Kribbella caucasensis</name>
    <dbReference type="NCBI Taxonomy" id="2512215"/>
    <lineage>
        <taxon>Bacteria</taxon>
        <taxon>Bacillati</taxon>
        <taxon>Actinomycetota</taxon>
        <taxon>Actinomycetes</taxon>
        <taxon>Propionibacteriales</taxon>
        <taxon>Kribbellaceae</taxon>
        <taxon>Kribbella</taxon>
    </lineage>
</organism>
<dbReference type="Proteomes" id="UP000295388">
    <property type="component" value="Unassembled WGS sequence"/>
</dbReference>
<dbReference type="RefSeq" id="WP_133804846.1">
    <property type="nucleotide sequence ID" value="NZ_SNWQ01000027.1"/>
</dbReference>
<keyword evidence="2" id="KW-1185">Reference proteome</keyword>
<proteinExistence type="predicted"/>
<name>A0A4R6JEH7_9ACTN</name>
<gene>
    <name evidence="1" type="ORF">EV643_1274</name>
</gene>
<reference evidence="1 2" key="1">
    <citation type="submission" date="2019-03" db="EMBL/GenBank/DDBJ databases">
        <title>Genomic Encyclopedia of Type Strains, Phase III (KMG-III): the genomes of soil and plant-associated and newly described type strains.</title>
        <authorList>
            <person name="Whitman W."/>
        </authorList>
    </citation>
    <scope>NUCLEOTIDE SEQUENCE [LARGE SCALE GENOMIC DNA]</scope>
    <source>
        <strain evidence="1 2">VKM Ac-2527</strain>
    </source>
</reference>